<keyword evidence="2" id="KW-1133">Transmembrane helix</keyword>
<keyword evidence="4" id="KW-1185">Reference proteome</keyword>
<evidence type="ECO:0000313" key="3">
    <source>
        <dbReference type="EMBL" id="GAB1226397.1"/>
    </source>
</evidence>
<organism evidence="3 4">
    <name type="scientific">Entamoeba nuttalli</name>
    <dbReference type="NCBI Taxonomy" id="412467"/>
    <lineage>
        <taxon>Eukaryota</taxon>
        <taxon>Amoebozoa</taxon>
        <taxon>Evosea</taxon>
        <taxon>Archamoebae</taxon>
        <taxon>Mastigamoebida</taxon>
        <taxon>Entamoebidae</taxon>
        <taxon>Entamoeba</taxon>
    </lineage>
</organism>
<comment type="caution">
    <text evidence="3">The sequence shown here is derived from an EMBL/GenBank/DDBJ whole genome shotgun (WGS) entry which is preliminary data.</text>
</comment>
<feature type="region of interest" description="Disordered" evidence="1">
    <location>
        <begin position="157"/>
        <end position="196"/>
    </location>
</feature>
<reference evidence="3 4" key="1">
    <citation type="journal article" date="2019" name="PLoS Negl. Trop. Dis.">
        <title>Whole genome sequencing of Entamoeba nuttalli reveals mammalian host-related molecular signatures and a novel octapeptide-repeat surface protein.</title>
        <authorList>
            <person name="Tanaka M."/>
            <person name="Makiuchi T."/>
            <person name="Komiyama T."/>
            <person name="Shiina T."/>
            <person name="Osaki K."/>
            <person name="Tachibana H."/>
        </authorList>
    </citation>
    <scope>NUCLEOTIDE SEQUENCE [LARGE SCALE GENOMIC DNA]</scope>
    <source>
        <strain evidence="3 4">P19-061405</strain>
    </source>
</reference>
<sequence>MSCPFGDKCPIKPFFTKVLEQAKDAIQGPFVVPSNADEIKSTYEKNIKKYNELYLFLNGSLVFIGSLLAHPLAGILVLAVYVALVFTWDKYISKYVDKYFKDFKIPYSTIPILLFPLFFFFALLGECTIAFICFNILAVLVVVAHSFTQRFGQTVEKKNAKETPVVSSKKEEKKEKKEKKSKSSSSSSSSSSDEKH</sequence>
<keyword evidence="2" id="KW-0812">Transmembrane</keyword>
<feature type="transmembrane region" description="Helical" evidence="2">
    <location>
        <begin position="61"/>
        <end position="84"/>
    </location>
</feature>
<evidence type="ECO:0000313" key="4">
    <source>
        <dbReference type="Proteomes" id="UP001628156"/>
    </source>
</evidence>
<feature type="transmembrane region" description="Helical" evidence="2">
    <location>
        <begin position="129"/>
        <end position="148"/>
    </location>
</feature>
<evidence type="ECO:0000256" key="1">
    <source>
        <dbReference type="SAM" id="MobiDB-lite"/>
    </source>
</evidence>
<gene>
    <name evidence="3" type="ORF">ENUP19_0287G0008</name>
</gene>
<evidence type="ECO:0008006" key="5">
    <source>
        <dbReference type="Google" id="ProtNLM"/>
    </source>
</evidence>
<dbReference type="Proteomes" id="UP001628156">
    <property type="component" value="Unassembled WGS sequence"/>
</dbReference>
<feature type="transmembrane region" description="Helical" evidence="2">
    <location>
        <begin position="105"/>
        <end position="123"/>
    </location>
</feature>
<accession>A0ABQ0DUC8</accession>
<evidence type="ECO:0000256" key="2">
    <source>
        <dbReference type="SAM" id="Phobius"/>
    </source>
</evidence>
<feature type="compositionally biased region" description="Low complexity" evidence="1">
    <location>
        <begin position="183"/>
        <end position="196"/>
    </location>
</feature>
<keyword evidence="2" id="KW-0472">Membrane</keyword>
<name>A0ABQ0DUC8_9EUKA</name>
<dbReference type="EMBL" id="BAAFRS010000287">
    <property type="protein sequence ID" value="GAB1226397.1"/>
    <property type="molecule type" value="Genomic_DNA"/>
</dbReference>
<protein>
    <recommendedName>
        <fullName evidence="5">PRA1 family protein</fullName>
    </recommendedName>
</protein>
<proteinExistence type="predicted"/>